<protein>
    <submittedName>
        <fullName evidence="2">Uncharacterized protein</fullName>
    </submittedName>
</protein>
<dbReference type="AlphaFoldDB" id="A0ABD2HSX9"/>
<accession>A0ABD2HSX9</accession>
<sequence length="136" mass="14839">MNLARQLGGGRMNENAFDRRVVVVGGWNEWTSPSPPGRTTTTTNSPNHIHHPIQVVVDVDDELFCVKWIIGMDERRGILGEGRNGPRGTDGPDGPDKSGRTEHWPPPFGGHFKWAIGAKRGAGQLLLLLLLAEIGT</sequence>
<feature type="compositionally biased region" description="Basic and acidic residues" evidence="1">
    <location>
        <begin position="94"/>
        <end position="103"/>
    </location>
</feature>
<reference evidence="2 3" key="1">
    <citation type="submission" date="2024-10" db="EMBL/GenBank/DDBJ databases">
        <authorList>
            <person name="Kim D."/>
        </authorList>
    </citation>
    <scope>NUCLEOTIDE SEQUENCE [LARGE SCALE GENOMIC DNA]</scope>
    <source>
        <strain evidence="2">BH-2024</strain>
    </source>
</reference>
<dbReference type="Proteomes" id="UP001620626">
    <property type="component" value="Unassembled WGS sequence"/>
</dbReference>
<dbReference type="EMBL" id="JBICBT010001408">
    <property type="protein sequence ID" value="KAL3068447.1"/>
    <property type="molecule type" value="Genomic_DNA"/>
</dbReference>
<keyword evidence="3" id="KW-1185">Reference proteome</keyword>
<name>A0ABD2HSX9_9BILA</name>
<proteinExistence type="predicted"/>
<evidence type="ECO:0000313" key="2">
    <source>
        <dbReference type="EMBL" id="KAL3068447.1"/>
    </source>
</evidence>
<gene>
    <name evidence="2" type="ORF">niasHT_030738</name>
</gene>
<feature type="region of interest" description="Disordered" evidence="1">
    <location>
        <begin position="77"/>
        <end position="106"/>
    </location>
</feature>
<evidence type="ECO:0000313" key="3">
    <source>
        <dbReference type="Proteomes" id="UP001620626"/>
    </source>
</evidence>
<organism evidence="2 3">
    <name type="scientific">Heterodera trifolii</name>
    <dbReference type="NCBI Taxonomy" id="157864"/>
    <lineage>
        <taxon>Eukaryota</taxon>
        <taxon>Metazoa</taxon>
        <taxon>Ecdysozoa</taxon>
        <taxon>Nematoda</taxon>
        <taxon>Chromadorea</taxon>
        <taxon>Rhabditida</taxon>
        <taxon>Tylenchina</taxon>
        <taxon>Tylenchomorpha</taxon>
        <taxon>Tylenchoidea</taxon>
        <taxon>Heteroderidae</taxon>
        <taxon>Heteroderinae</taxon>
        <taxon>Heterodera</taxon>
    </lineage>
</organism>
<evidence type="ECO:0000256" key="1">
    <source>
        <dbReference type="SAM" id="MobiDB-lite"/>
    </source>
</evidence>
<comment type="caution">
    <text evidence="2">The sequence shown here is derived from an EMBL/GenBank/DDBJ whole genome shotgun (WGS) entry which is preliminary data.</text>
</comment>